<name>A0A3Q1FGM6_9TELE</name>
<dbReference type="STRING" id="80966.ENSAPOP00000015464"/>
<proteinExistence type="predicted"/>
<dbReference type="InParanoid" id="A0A3Q1FGM6"/>
<dbReference type="Ensembl" id="ENSAPOT00000024160.1">
    <property type="protein sequence ID" value="ENSAPOP00000015464.1"/>
    <property type="gene ID" value="ENSAPOG00000018425.1"/>
</dbReference>
<sequence>MERKRKRTEQSLLAKRLSDRQRSKRKVHLGQAFQRWREFREQKGIETDAELAVLLLDRYVTSAFCKFDIILLCVLLAMCG</sequence>
<organism evidence="1 2">
    <name type="scientific">Acanthochromis polyacanthus</name>
    <name type="common">spiny chromis</name>
    <dbReference type="NCBI Taxonomy" id="80966"/>
    <lineage>
        <taxon>Eukaryota</taxon>
        <taxon>Metazoa</taxon>
        <taxon>Chordata</taxon>
        <taxon>Craniata</taxon>
        <taxon>Vertebrata</taxon>
        <taxon>Euteleostomi</taxon>
        <taxon>Actinopterygii</taxon>
        <taxon>Neopterygii</taxon>
        <taxon>Teleostei</taxon>
        <taxon>Neoteleostei</taxon>
        <taxon>Acanthomorphata</taxon>
        <taxon>Ovalentaria</taxon>
        <taxon>Pomacentridae</taxon>
        <taxon>Acanthochromis</taxon>
    </lineage>
</organism>
<keyword evidence="2" id="KW-1185">Reference proteome</keyword>
<reference evidence="1" key="2">
    <citation type="submission" date="2025-09" db="UniProtKB">
        <authorList>
            <consortium name="Ensembl"/>
        </authorList>
    </citation>
    <scope>IDENTIFICATION</scope>
</reference>
<evidence type="ECO:0000313" key="2">
    <source>
        <dbReference type="Proteomes" id="UP000257200"/>
    </source>
</evidence>
<accession>A0A3Q1FGM6</accession>
<dbReference type="AlphaFoldDB" id="A0A3Q1FGM6"/>
<dbReference type="GeneTree" id="ENSGT01030000238584"/>
<reference evidence="1" key="1">
    <citation type="submission" date="2025-08" db="UniProtKB">
        <authorList>
            <consortium name="Ensembl"/>
        </authorList>
    </citation>
    <scope>IDENTIFICATION</scope>
</reference>
<dbReference type="Proteomes" id="UP000257200">
    <property type="component" value="Unplaced"/>
</dbReference>
<evidence type="ECO:0000313" key="1">
    <source>
        <dbReference type="Ensembl" id="ENSAPOP00000015464.1"/>
    </source>
</evidence>
<protein>
    <submittedName>
        <fullName evidence="1">Uncharacterized protein</fullName>
    </submittedName>
</protein>